<protein>
    <submittedName>
        <fullName evidence="1">Uncharacterized protein</fullName>
    </submittedName>
</protein>
<gene>
    <name evidence="1" type="ORF">PM001_LOCUS23083</name>
</gene>
<evidence type="ECO:0000313" key="2">
    <source>
        <dbReference type="Proteomes" id="UP001162060"/>
    </source>
</evidence>
<organism evidence="1 2">
    <name type="scientific">Peronospora matthiolae</name>
    <dbReference type="NCBI Taxonomy" id="2874970"/>
    <lineage>
        <taxon>Eukaryota</taxon>
        <taxon>Sar</taxon>
        <taxon>Stramenopiles</taxon>
        <taxon>Oomycota</taxon>
        <taxon>Peronosporomycetes</taxon>
        <taxon>Peronosporales</taxon>
        <taxon>Peronosporaceae</taxon>
        <taxon>Peronospora</taxon>
    </lineage>
</organism>
<comment type="caution">
    <text evidence="1">The sequence shown here is derived from an EMBL/GenBank/DDBJ whole genome shotgun (WGS) entry which is preliminary data.</text>
</comment>
<evidence type="ECO:0000313" key="1">
    <source>
        <dbReference type="EMBL" id="CAK7937933.1"/>
    </source>
</evidence>
<dbReference type="EMBL" id="CAKLBY020000228">
    <property type="protein sequence ID" value="CAK7937933.1"/>
    <property type="molecule type" value="Genomic_DNA"/>
</dbReference>
<name>A0AAV1UXI0_9STRA</name>
<accession>A0AAV1UXI0</accession>
<dbReference type="AlphaFoldDB" id="A0AAV1UXI0"/>
<proteinExistence type="predicted"/>
<reference evidence="1" key="1">
    <citation type="submission" date="2024-01" db="EMBL/GenBank/DDBJ databases">
        <authorList>
            <person name="Webb A."/>
        </authorList>
    </citation>
    <scope>NUCLEOTIDE SEQUENCE</scope>
    <source>
        <strain evidence="1">Pm1</strain>
    </source>
</reference>
<dbReference type="Proteomes" id="UP001162060">
    <property type="component" value="Unassembled WGS sequence"/>
</dbReference>
<sequence>MLRFSRSTIWDATCTLLDGFNRACELYFASTAFTIINYWPQRLCLNSRTSSVLAPTSLRKEAAVQQPLQVFVMRATSSQADVKVSDVISFMCDCEEES</sequence>